<dbReference type="InterPro" id="IPR036291">
    <property type="entry name" value="NAD(P)-bd_dom_sf"/>
</dbReference>
<feature type="domain" description="GFO/IDH/MocA-like oxidoreductase" evidence="2">
    <location>
        <begin position="148"/>
        <end position="280"/>
    </location>
</feature>
<evidence type="ECO:0000313" key="4">
    <source>
        <dbReference type="Proteomes" id="UP000557717"/>
    </source>
</evidence>
<reference evidence="3 4" key="1">
    <citation type="submission" date="2020-08" db="EMBL/GenBank/DDBJ databases">
        <title>Genomic Encyclopedia of Type Strains, Phase IV (KMG-IV): sequencing the most valuable type-strain genomes for metagenomic binning, comparative biology and taxonomic classification.</title>
        <authorList>
            <person name="Goeker M."/>
        </authorList>
    </citation>
    <scope>NUCLEOTIDE SEQUENCE [LARGE SCALE GENOMIC DNA]</scope>
    <source>
        <strain evidence="3 4">YC6886</strain>
    </source>
</reference>
<feature type="domain" description="Gfo/Idh/MocA-like oxidoreductase N-terminal" evidence="1">
    <location>
        <begin position="8"/>
        <end position="138"/>
    </location>
</feature>
<dbReference type="PANTHER" id="PTHR43708:SF3">
    <property type="entry name" value="OXIDOREDUCTASE"/>
    <property type="match status" value="1"/>
</dbReference>
<sequence length="388" mass="41780">MSAFKRKIRYGMVGGGQGAFIGAVHRMAAAMDGQLELVCGAFSSDPQRSLDSGAELFLKPERCYATYQEMMEKEAALPADERMEFVSIVTPNHVHFPAAKAALEAGFHVMSDKPATLDLAEAKALAQIVEKTGLLYGLTHNYTGYPMVKQARDMISAGALGTIRKVVVEYPQGWLATKLEDTGQKQAAWRSDPKKSGAAGAFGDIGSHAENLAEFISGLAIAELAADITTYVDGRLLDDDGNVLLRFEGGAKGVLHCSQISVGEENNLNIRVWGEKGGLEWHQNAPNTLLVKWSDKPAEVYRRGAGYLSPHAAAATRTPPGHPEGYLEAFANLYKNFANHIRAVVDGIDPDPVSMDYPQIADGVRGMAFIEAVVASSKANAAWTKLDL</sequence>
<gene>
    <name evidence="3" type="ORF">HNR46_002315</name>
</gene>
<dbReference type="Pfam" id="PF22725">
    <property type="entry name" value="GFO_IDH_MocA_C3"/>
    <property type="match status" value="1"/>
</dbReference>
<dbReference type="SUPFAM" id="SSF55347">
    <property type="entry name" value="Glyceraldehyde-3-phosphate dehydrogenase-like, C-terminal domain"/>
    <property type="match status" value="1"/>
</dbReference>
<accession>A0A840V903</accession>
<organism evidence="3 4">
    <name type="scientific">Haloferula luteola</name>
    <dbReference type="NCBI Taxonomy" id="595692"/>
    <lineage>
        <taxon>Bacteria</taxon>
        <taxon>Pseudomonadati</taxon>
        <taxon>Verrucomicrobiota</taxon>
        <taxon>Verrucomicrobiia</taxon>
        <taxon>Verrucomicrobiales</taxon>
        <taxon>Verrucomicrobiaceae</taxon>
        <taxon>Haloferula</taxon>
    </lineage>
</organism>
<name>A0A840V903_9BACT</name>
<dbReference type="PANTHER" id="PTHR43708">
    <property type="entry name" value="CONSERVED EXPRESSED OXIDOREDUCTASE (EUROFUNG)"/>
    <property type="match status" value="1"/>
</dbReference>
<dbReference type="RefSeq" id="WP_221285124.1">
    <property type="nucleotide sequence ID" value="NZ_JACHFD010000010.1"/>
</dbReference>
<dbReference type="AlphaFoldDB" id="A0A840V903"/>
<dbReference type="InterPro" id="IPR000683">
    <property type="entry name" value="Gfo/Idh/MocA-like_OxRdtase_N"/>
</dbReference>
<comment type="caution">
    <text evidence="3">The sequence shown here is derived from an EMBL/GenBank/DDBJ whole genome shotgun (WGS) entry which is preliminary data.</text>
</comment>
<dbReference type="InterPro" id="IPR055170">
    <property type="entry name" value="GFO_IDH_MocA-like_dom"/>
</dbReference>
<protein>
    <submittedName>
        <fullName evidence="3">Putative dehydrogenase</fullName>
    </submittedName>
</protein>
<dbReference type="InterPro" id="IPR051317">
    <property type="entry name" value="Gfo/Idh/MocA_oxidoreduct"/>
</dbReference>
<keyword evidence="4" id="KW-1185">Reference proteome</keyword>
<evidence type="ECO:0000259" key="1">
    <source>
        <dbReference type="Pfam" id="PF01408"/>
    </source>
</evidence>
<dbReference type="EMBL" id="JACHFD010000010">
    <property type="protein sequence ID" value="MBB5352074.1"/>
    <property type="molecule type" value="Genomic_DNA"/>
</dbReference>
<dbReference type="Pfam" id="PF01408">
    <property type="entry name" value="GFO_IDH_MocA"/>
    <property type="match status" value="1"/>
</dbReference>
<evidence type="ECO:0000313" key="3">
    <source>
        <dbReference type="EMBL" id="MBB5352074.1"/>
    </source>
</evidence>
<dbReference type="Proteomes" id="UP000557717">
    <property type="component" value="Unassembled WGS sequence"/>
</dbReference>
<evidence type="ECO:0000259" key="2">
    <source>
        <dbReference type="Pfam" id="PF22725"/>
    </source>
</evidence>
<dbReference type="Gene3D" id="3.40.50.720">
    <property type="entry name" value="NAD(P)-binding Rossmann-like Domain"/>
    <property type="match status" value="1"/>
</dbReference>
<proteinExistence type="predicted"/>
<dbReference type="SUPFAM" id="SSF51735">
    <property type="entry name" value="NAD(P)-binding Rossmann-fold domains"/>
    <property type="match status" value="1"/>
</dbReference>
<dbReference type="GO" id="GO:0000166">
    <property type="term" value="F:nucleotide binding"/>
    <property type="evidence" value="ECO:0007669"/>
    <property type="project" value="InterPro"/>
</dbReference>
<dbReference type="Gene3D" id="3.30.360.10">
    <property type="entry name" value="Dihydrodipicolinate Reductase, domain 2"/>
    <property type="match status" value="1"/>
</dbReference>